<sequence>MTNSQKKLIICMRNDNVTLLWGERWDGMNGTEKDFATEAFINTLPNGLIYRYMRRTFDIVTNGEYSKFHEESGYDPVMHDPIVANLASTTFKIPEWLALEIYEETEVAIARYHFKRKNPTV</sequence>
<protein>
    <submittedName>
        <fullName evidence="1">Uncharacterized protein</fullName>
    </submittedName>
</protein>
<proteinExistence type="predicted"/>
<dbReference type="OrthoDB" id="2969131at2"/>
<dbReference type="Proteomes" id="UP000316626">
    <property type="component" value="Unassembled WGS sequence"/>
</dbReference>
<dbReference type="EMBL" id="VDGI01000002">
    <property type="protein sequence ID" value="TQR21261.1"/>
    <property type="molecule type" value="Genomic_DNA"/>
</dbReference>
<gene>
    <name evidence="1" type="ORF">FG384_03375</name>
</gene>
<reference evidence="1 2" key="1">
    <citation type="submission" date="2019-06" db="EMBL/GenBank/DDBJ databases">
        <title>Psychrobacillus vulpis sp. nov., a new species isolated from feces of a red fox that inhabits in The Tablas de Daimiel Natural Park, Albacete, Spain.</title>
        <authorList>
            <person name="Rodriguez M."/>
            <person name="Reina J.C."/>
            <person name="Bejar V."/>
            <person name="Llamas I."/>
        </authorList>
    </citation>
    <scope>NUCLEOTIDE SEQUENCE [LARGE SCALE GENOMIC DNA]</scope>
    <source>
        <strain evidence="1 2">Z8</strain>
    </source>
</reference>
<dbReference type="RefSeq" id="WP_142641152.1">
    <property type="nucleotide sequence ID" value="NZ_VDGI01000002.1"/>
</dbReference>
<name>A0A544TV01_9BACI</name>
<comment type="caution">
    <text evidence="1">The sequence shown here is derived from an EMBL/GenBank/DDBJ whole genome shotgun (WGS) entry which is preliminary data.</text>
</comment>
<organism evidence="1 2">
    <name type="scientific">Psychrobacillus vulpis</name>
    <dbReference type="NCBI Taxonomy" id="2325572"/>
    <lineage>
        <taxon>Bacteria</taxon>
        <taxon>Bacillati</taxon>
        <taxon>Bacillota</taxon>
        <taxon>Bacilli</taxon>
        <taxon>Bacillales</taxon>
        <taxon>Bacillaceae</taxon>
        <taxon>Psychrobacillus</taxon>
    </lineage>
</organism>
<evidence type="ECO:0000313" key="1">
    <source>
        <dbReference type="EMBL" id="TQR21261.1"/>
    </source>
</evidence>
<evidence type="ECO:0000313" key="2">
    <source>
        <dbReference type="Proteomes" id="UP000316626"/>
    </source>
</evidence>
<dbReference type="AlphaFoldDB" id="A0A544TV01"/>
<keyword evidence="2" id="KW-1185">Reference proteome</keyword>
<accession>A0A544TV01</accession>